<keyword evidence="3" id="KW-1185">Reference proteome</keyword>
<comment type="caution">
    <text evidence="2">The sequence shown here is derived from an EMBL/GenBank/DDBJ whole genome shotgun (WGS) entry which is preliminary data.</text>
</comment>
<evidence type="ECO:0000313" key="2">
    <source>
        <dbReference type="EMBL" id="MET1489689.1"/>
    </source>
</evidence>
<dbReference type="Pfam" id="PF10006">
    <property type="entry name" value="DUF2249"/>
    <property type="match status" value="1"/>
</dbReference>
<accession>A0ABV2CP62</accession>
<name>A0ABV2CP62_9RHOO</name>
<gene>
    <name evidence="2" type="ORF">ABVT11_07605</name>
</gene>
<protein>
    <submittedName>
        <fullName evidence="2">DUF2249 domain-containing protein</fullName>
    </submittedName>
</protein>
<dbReference type="EMBL" id="JBEWLZ010000003">
    <property type="protein sequence ID" value="MET1489689.1"/>
    <property type="molecule type" value="Genomic_DNA"/>
</dbReference>
<sequence length="104" mass="11314">MDCSSQNHLDTHVFDARGISKRFRHSAIFGAIEALEDGEVMRFINDHDPLPLLAQISQRYGDQVRPEYVDRSGPVVIDFHIHAYQQAGEGAGSCGGSGGCGCSH</sequence>
<proteinExistence type="predicted"/>
<reference evidence="2 3" key="1">
    <citation type="submission" date="2024-07" db="EMBL/GenBank/DDBJ databases">
        <title>Uliginosibacterium paludis KCTC:42655.</title>
        <authorList>
            <person name="Kim M.K."/>
        </authorList>
    </citation>
    <scope>NUCLEOTIDE SEQUENCE [LARGE SCALE GENOMIC DNA]</scope>
    <source>
        <strain evidence="2 3">KCTC 42655</strain>
    </source>
</reference>
<evidence type="ECO:0000313" key="3">
    <source>
        <dbReference type="Proteomes" id="UP001548590"/>
    </source>
</evidence>
<dbReference type="RefSeq" id="WP_345925052.1">
    <property type="nucleotide sequence ID" value="NZ_JBDIVF010000002.1"/>
</dbReference>
<organism evidence="2 3">
    <name type="scientific">Uliginosibacterium paludis</name>
    <dbReference type="NCBI Taxonomy" id="1615952"/>
    <lineage>
        <taxon>Bacteria</taxon>
        <taxon>Pseudomonadati</taxon>
        <taxon>Pseudomonadota</taxon>
        <taxon>Betaproteobacteria</taxon>
        <taxon>Rhodocyclales</taxon>
        <taxon>Zoogloeaceae</taxon>
        <taxon>Uliginosibacterium</taxon>
    </lineage>
</organism>
<dbReference type="Proteomes" id="UP001548590">
    <property type="component" value="Unassembled WGS sequence"/>
</dbReference>
<dbReference type="InterPro" id="IPR018720">
    <property type="entry name" value="DUF2249"/>
</dbReference>
<feature type="domain" description="DUF2249" evidence="1">
    <location>
        <begin position="14"/>
        <end position="76"/>
    </location>
</feature>
<evidence type="ECO:0000259" key="1">
    <source>
        <dbReference type="Pfam" id="PF10006"/>
    </source>
</evidence>